<keyword evidence="13 15" id="KW-0472">Membrane</keyword>
<evidence type="ECO:0000256" key="14">
    <source>
        <dbReference type="ARBA" id="ARBA00033444"/>
    </source>
</evidence>
<dbReference type="Proteomes" id="UP000487117">
    <property type="component" value="Unassembled WGS sequence"/>
</dbReference>
<dbReference type="InterPro" id="IPR018513">
    <property type="entry name" value="Cell_synthase_bac"/>
</dbReference>
<comment type="function">
    <text evidence="1 15">Binds the cellulose synthase activator, bis-(3'-5') cyclic diguanylic acid (c-di-GMP).</text>
</comment>
<dbReference type="GO" id="GO:0030244">
    <property type="term" value="P:cellulose biosynthetic process"/>
    <property type="evidence" value="ECO:0007669"/>
    <property type="project" value="UniProtKB-KW"/>
</dbReference>
<keyword evidence="12 15" id="KW-1133">Transmembrane helix</keyword>
<protein>
    <recommendedName>
        <fullName evidence="6 15">Cyclic di-GMP-binding protein</fullName>
    </recommendedName>
    <alternativeName>
        <fullName evidence="14 15">Cellulose synthase regulatory subunit</fullName>
    </alternativeName>
</protein>
<dbReference type="UniPathway" id="UPA00694"/>
<evidence type="ECO:0000256" key="7">
    <source>
        <dbReference type="ARBA" id="ARBA00022475"/>
    </source>
</evidence>
<evidence type="ECO:0000256" key="12">
    <source>
        <dbReference type="ARBA" id="ARBA00022989"/>
    </source>
</evidence>
<dbReference type="AlphaFoldDB" id="A0A7V8FES8"/>
<dbReference type="Pfam" id="PF03170">
    <property type="entry name" value="BcsB"/>
    <property type="match status" value="1"/>
</dbReference>
<feature type="chain" id="PRO_5031611915" description="Cyclic di-GMP-binding protein" evidence="15">
    <location>
        <begin position="34"/>
        <end position="781"/>
    </location>
</feature>
<dbReference type="Gene3D" id="2.60.120.260">
    <property type="entry name" value="Galactose-binding domain-like"/>
    <property type="match status" value="2"/>
</dbReference>
<evidence type="ECO:0000256" key="6">
    <source>
        <dbReference type="ARBA" id="ARBA00021844"/>
    </source>
</evidence>
<dbReference type="GO" id="GO:0006011">
    <property type="term" value="P:UDP-alpha-D-glucose metabolic process"/>
    <property type="evidence" value="ECO:0007669"/>
    <property type="project" value="InterPro"/>
</dbReference>
<evidence type="ECO:0000313" key="16">
    <source>
        <dbReference type="EMBL" id="KAF1014031.1"/>
    </source>
</evidence>
<comment type="subcellular location">
    <subcellularLocation>
        <location evidence="2">Cell inner membrane</location>
        <topology evidence="2">Single-pass membrane protein</topology>
    </subcellularLocation>
</comment>
<keyword evidence="15" id="KW-0732">Signal</keyword>
<evidence type="ECO:0000256" key="11">
    <source>
        <dbReference type="ARBA" id="ARBA00022916"/>
    </source>
</evidence>
<proteinExistence type="inferred from homology"/>
<keyword evidence="10 15" id="KW-0812">Transmembrane</keyword>
<feature type="transmembrane region" description="Helical" evidence="15">
    <location>
        <begin position="747"/>
        <end position="768"/>
    </location>
</feature>
<comment type="caution">
    <text evidence="16">The sequence shown here is derived from an EMBL/GenBank/DDBJ whole genome shotgun (WGS) entry which is preliminary data.</text>
</comment>
<organism evidence="16 17">
    <name type="scientific">Stenotrophomonas maltophilia</name>
    <name type="common">Pseudomonas maltophilia</name>
    <name type="synonym">Xanthomonas maltophilia</name>
    <dbReference type="NCBI Taxonomy" id="40324"/>
    <lineage>
        <taxon>Bacteria</taxon>
        <taxon>Pseudomonadati</taxon>
        <taxon>Pseudomonadota</taxon>
        <taxon>Gammaproteobacteria</taxon>
        <taxon>Lysobacterales</taxon>
        <taxon>Lysobacteraceae</taxon>
        <taxon>Stenotrophomonas</taxon>
        <taxon>Stenotrophomonas maltophilia group</taxon>
    </lineage>
</organism>
<dbReference type="EMBL" id="WNDS01000004">
    <property type="protein sequence ID" value="KAF1014031.1"/>
    <property type="molecule type" value="Genomic_DNA"/>
</dbReference>
<comment type="pathway">
    <text evidence="3 15">Glycan metabolism; bacterial cellulose biosynthesis.</text>
</comment>
<evidence type="ECO:0000256" key="4">
    <source>
        <dbReference type="ARBA" id="ARBA00010714"/>
    </source>
</evidence>
<dbReference type="NCBIfam" id="NF008323">
    <property type="entry name" value="PRK11114.1-1"/>
    <property type="match status" value="1"/>
</dbReference>
<evidence type="ECO:0000256" key="13">
    <source>
        <dbReference type="ARBA" id="ARBA00023136"/>
    </source>
</evidence>
<dbReference type="GO" id="GO:0005886">
    <property type="term" value="C:plasma membrane"/>
    <property type="evidence" value="ECO:0007669"/>
    <property type="project" value="UniProtKB-SubCell"/>
</dbReference>
<evidence type="ECO:0000256" key="3">
    <source>
        <dbReference type="ARBA" id="ARBA00005186"/>
    </source>
</evidence>
<gene>
    <name evidence="16" type="primary">bcsB</name>
    <name evidence="16" type="ORF">GAK31_03054</name>
</gene>
<keyword evidence="7 15" id="KW-1003">Cell membrane</keyword>
<evidence type="ECO:0000256" key="10">
    <source>
        <dbReference type="ARBA" id="ARBA00022692"/>
    </source>
</evidence>
<name>A0A7V8FES8_STEMA</name>
<evidence type="ECO:0000256" key="5">
    <source>
        <dbReference type="ARBA" id="ARBA00011437"/>
    </source>
</evidence>
<evidence type="ECO:0000256" key="15">
    <source>
        <dbReference type="RuleBase" id="RU365021"/>
    </source>
</evidence>
<feature type="signal peptide" evidence="15">
    <location>
        <begin position="1"/>
        <end position="33"/>
    </location>
</feature>
<dbReference type="PANTHER" id="PTHR39083">
    <property type="entry name" value="CYCLIC DI-GMP-BINDING PROTEIN"/>
    <property type="match status" value="1"/>
</dbReference>
<evidence type="ECO:0000313" key="17">
    <source>
        <dbReference type="Proteomes" id="UP000487117"/>
    </source>
</evidence>
<dbReference type="InterPro" id="IPR003920">
    <property type="entry name" value="Cell_synth_B"/>
</dbReference>
<dbReference type="PRINTS" id="PR01440">
    <property type="entry name" value="CELLSNTHASEB"/>
</dbReference>
<accession>A0A7V8FES8</accession>
<comment type="similarity">
    <text evidence="4 15">Belongs to the AcsB/BcsB family.</text>
</comment>
<evidence type="ECO:0000256" key="1">
    <source>
        <dbReference type="ARBA" id="ARBA00002057"/>
    </source>
</evidence>
<dbReference type="PANTHER" id="PTHR39083:SF1">
    <property type="entry name" value="CYCLIC DI-GMP-BINDING PROTEIN"/>
    <property type="match status" value="1"/>
</dbReference>
<keyword evidence="11 15" id="KW-0135">Cellulose biosynthesis</keyword>
<evidence type="ECO:0000256" key="2">
    <source>
        <dbReference type="ARBA" id="ARBA00004377"/>
    </source>
</evidence>
<evidence type="ECO:0000256" key="9">
    <source>
        <dbReference type="ARBA" id="ARBA00022636"/>
    </source>
</evidence>
<reference evidence="17" key="1">
    <citation type="journal article" date="2020" name="MBio">
        <title>Horizontal gene transfer to a defensive symbiont with a reduced genome amongst a multipartite beetle microbiome.</title>
        <authorList>
            <person name="Waterworth S.C."/>
            <person name="Florez L.V."/>
            <person name="Rees E.R."/>
            <person name="Hertweck C."/>
            <person name="Kaltenpoth M."/>
            <person name="Kwan J.C."/>
        </authorList>
    </citation>
    <scope>NUCLEOTIDE SEQUENCE [LARGE SCALE GENOMIC DNA]</scope>
</reference>
<sequence length="781" mass="84477">MTRRVFRMGRLRLRPRATVVAFALALPWVAVQAQDAAAPAPGVGAAPVAAPAAPAATLPANVVPAPASMQQSRATLKQLGIDYEITLRGIQGTAGVPFSVRSDQVVDRASLHLKYSYSPSLLPDLSHLKVTVNDVTVATLPVSTEQAGKVIERDLDVDPRLIIDYNRINLQLIGHYTRECEDPDHTSLWANIDSSSYLELGWLPLQLNNDLSLLPVPFFDARDTRRLDLPFVYAGQPSAGTLHAAGIVSSCFGALAGYRGARFSPSPDVLPAQGNAVVLATAGKTVQGLDLAQVARPTVAVVTHPSDPNGKLLLVMGRDDAELRTAASALALGAPLSGPSASIDSFKPAAARKPYDAPNWIPSDRPVRFDELVSRTSELNVVGYHPDLIRIGLQLPPDLFVWRQQGIPLDLRYRYTLPEGADKSALNININDAFVTTLPLDGLPRAQTMPEKLWNKLKVRGQMPIAQKVMLPAGPFSSSSQLRFHLFFDRPQAGECKNTFPDVSAAIDGDSSIDLRGFHHYMAMPNLAAFGNAGFPFTRMADLSESAVVLPDAFTAEDVGNALTVLGRMGAATGYPALGNRFLRAAGVAANPDLDLLVSGSRRTQPLFTEWAAHMPIGEGAQQRSFALSDWLTGHLPSFLSPDARRTDLPSVAEVGLRPDPDDVVMLGFESPLHAGRSVVAILAENPGQVGRLFEAWFDPDKLRDFQGSAVLLHKTTVRSMSGNQTYYVGHLPPLTWARWYFAHNPLWLGLLVGLCCLLLALLARWLLVRQARRRLAQGGG</sequence>
<evidence type="ECO:0000256" key="8">
    <source>
        <dbReference type="ARBA" id="ARBA00022519"/>
    </source>
</evidence>
<keyword evidence="8 15" id="KW-0997">Cell inner membrane</keyword>
<comment type="subunit">
    <text evidence="5 15">Tightly associated with the cellulose synthase catalytic subunit.</text>
</comment>
<keyword evidence="9 15" id="KW-0973">c-di-GMP</keyword>